<evidence type="ECO:0000259" key="6">
    <source>
        <dbReference type="PROSITE" id="PS51387"/>
    </source>
</evidence>
<dbReference type="Gene3D" id="3.30.43.10">
    <property type="entry name" value="Uridine Diphospho-n-acetylenolpyruvylglucosamine Reductase, domain 2"/>
    <property type="match status" value="1"/>
</dbReference>
<dbReference type="SUPFAM" id="SSF56176">
    <property type="entry name" value="FAD-binding/transporter-associated domain-like"/>
    <property type="match status" value="1"/>
</dbReference>
<keyword evidence="5" id="KW-0560">Oxidoreductase</keyword>
<organism evidence="7 8">
    <name type="scientific">Trichoderma gamsii</name>
    <dbReference type="NCBI Taxonomy" id="398673"/>
    <lineage>
        <taxon>Eukaryota</taxon>
        <taxon>Fungi</taxon>
        <taxon>Dikarya</taxon>
        <taxon>Ascomycota</taxon>
        <taxon>Pezizomycotina</taxon>
        <taxon>Sordariomycetes</taxon>
        <taxon>Hypocreomycetidae</taxon>
        <taxon>Hypocreales</taxon>
        <taxon>Hypocreaceae</taxon>
        <taxon>Trichoderma</taxon>
    </lineage>
</organism>
<evidence type="ECO:0000256" key="3">
    <source>
        <dbReference type="ARBA" id="ARBA00022630"/>
    </source>
</evidence>
<dbReference type="PANTHER" id="PTHR42973:SF39">
    <property type="entry name" value="FAD-BINDING PCMH-TYPE DOMAIN-CONTAINING PROTEIN"/>
    <property type="match status" value="1"/>
</dbReference>
<evidence type="ECO:0000256" key="2">
    <source>
        <dbReference type="ARBA" id="ARBA00005466"/>
    </source>
</evidence>
<dbReference type="Pfam" id="PF01565">
    <property type="entry name" value="FAD_binding_4"/>
    <property type="match status" value="1"/>
</dbReference>
<dbReference type="InterPro" id="IPR012951">
    <property type="entry name" value="BBE"/>
</dbReference>
<keyword evidence="8" id="KW-1185">Reference proteome</keyword>
<feature type="domain" description="FAD-binding PCMH-type" evidence="6">
    <location>
        <begin position="60"/>
        <end position="233"/>
    </location>
</feature>
<comment type="cofactor">
    <cofactor evidence="1">
        <name>FAD</name>
        <dbReference type="ChEBI" id="CHEBI:57692"/>
    </cofactor>
</comment>
<dbReference type="GO" id="GO:0071949">
    <property type="term" value="F:FAD binding"/>
    <property type="evidence" value="ECO:0007669"/>
    <property type="project" value="InterPro"/>
</dbReference>
<proteinExistence type="inferred from homology"/>
<dbReference type="InterPro" id="IPR016167">
    <property type="entry name" value="FAD-bd_PCMH_sub1"/>
</dbReference>
<sequence length="483" mass="52868">MEFKVTELPDTNIPASSLTRDDIAKEIPGLLSLYDEFPQIIYTASDPLFETISPSFNRATTTRPLAVVRALEESHVQATIKAVQAAGLQFAIRSGGAELEGRNFRGIGSGVMIDTRSLCSIKVAEDKRSAVIGGGTIAGDLALALNREGAFTPVGWHPRLGYAGWSMAGGYGMYASSYGLGVDHILGARIVLADGSVAVADENNNQDLLWALRGAGNGIWGVVTQFTIKTYPAPKLLIGSVKFAKKDWPAVLAEWAKNIEPNLPEELAGDIYFRNNVLETPEMNILFAWCAKEGDDLKNGWEHFEKIKSLPGADVVRIGESDFATFLMTELTIQPGAFECRGVITKGLTERVASVLMDQWNEDPMLFMGIPSHFVHGKAAQPNPGSCFNLRYRHRLFPTYAHHVVLTRTKEGDDIEIGAITKTVDAIKATGDAYVGASYGNLINSSNTDWEVTYGKENLKKLKELKKKYDPKNFFSRGYPVLV</sequence>
<dbReference type="GeneID" id="29980346"/>
<dbReference type="Gene3D" id="3.30.465.10">
    <property type="match status" value="1"/>
</dbReference>
<dbReference type="PROSITE" id="PS51387">
    <property type="entry name" value="FAD_PCMH"/>
    <property type="match status" value="1"/>
</dbReference>
<reference evidence="7 8" key="1">
    <citation type="journal article" date="2016" name="Genome Announc.">
        <title>Draft Whole-Genome Sequence of Trichoderma gamsii T6085, a Promising Biocontrol Agent of Fusarium Head Blight on Wheat.</title>
        <authorList>
            <person name="Baroncelli R."/>
            <person name="Zapparata A."/>
            <person name="Piaggeschi G."/>
            <person name="Sarrocco S."/>
            <person name="Vannacci G."/>
        </authorList>
    </citation>
    <scope>NUCLEOTIDE SEQUENCE [LARGE SCALE GENOMIC DNA]</scope>
    <source>
        <strain evidence="7 8">T6085</strain>
    </source>
</reference>
<evidence type="ECO:0000256" key="4">
    <source>
        <dbReference type="ARBA" id="ARBA00022827"/>
    </source>
</evidence>
<evidence type="ECO:0000256" key="1">
    <source>
        <dbReference type="ARBA" id="ARBA00001974"/>
    </source>
</evidence>
<evidence type="ECO:0000256" key="5">
    <source>
        <dbReference type="ARBA" id="ARBA00023002"/>
    </source>
</evidence>
<dbReference type="Gene3D" id="3.40.462.20">
    <property type="match status" value="1"/>
</dbReference>
<dbReference type="RefSeq" id="XP_018666405.1">
    <property type="nucleotide sequence ID" value="XM_018800263.1"/>
</dbReference>
<keyword evidence="4" id="KW-0274">FAD</keyword>
<accession>A0A2P4ZXA3</accession>
<dbReference type="InterPro" id="IPR036318">
    <property type="entry name" value="FAD-bd_PCMH-like_sf"/>
</dbReference>
<dbReference type="InterPro" id="IPR050416">
    <property type="entry name" value="FAD-linked_Oxidoreductase"/>
</dbReference>
<comment type="similarity">
    <text evidence="2">Belongs to the oxygen-dependent FAD-linked oxidoreductase family.</text>
</comment>
<dbReference type="Pfam" id="PF08031">
    <property type="entry name" value="BBE"/>
    <property type="match status" value="1"/>
</dbReference>
<gene>
    <name evidence="7" type="ORF">TGAM01_v202032</name>
</gene>
<dbReference type="STRING" id="398673.A0A2P4ZXA3"/>
<dbReference type="InterPro" id="IPR016166">
    <property type="entry name" value="FAD-bd_PCMH"/>
</dbReference>
<keyword evidence="3" id="KW-0285">Flavoprotein</keyword>
<dbReference type="GO" id="GO:0016491">
    <property type="term" value="F:oxidoreductase activity"/>
    <property type="evidence" value="ECO:0007669"/>
    <property type="project" value="UniProtKB-KW"/>
</dbReference>
<evidence type="ECO:0000313" key="8">
    <source>
        <dbReference type="Proteomes" id="UP000054821"/>
    </source>
</evidence>
<evidence type="ECO:0000313" key="7">
    <source>
        <dbReference type="EMBL" id="PON28924.1"/>
    </source>
</evidence>
<name>A0A2P4ZXA3_9HYPO</name>
<comment type="caution">
    <text evidence="7">The sequence shown here is derived from an EMBL/GenBank/DDBJ whole genome shotgun (WGS) entry which is preliminary data.</text>
</comment>
<dbReference type="InterPro" id="IPR016169">
    <property type="entry name" value="FAD-bd_PCMH_sub2"/>
</dbReference>
<dbReference type="Proteomes" id="UP000054821">
    <property type="component" value="Unassembled WGS sequence"/>
</dbReference>
<dbReference type="PANTHER" id="PTHR42973">
    <property type="entry name" value="BINDING OXIDOREDUCTASE, PUTATIVE (AFU_ORTHOLOGUE AFUA_1G17690)-RELATED"/>
    <property type="match status" value="1"/>
</dbReference>
<dbReference type="EMBL" id="JPDN02000005">
    <property type="protein sequence ID" value="PON28924.1"/>
    <property type="molecule type" value="Genomic_DNA"/>
</dbReference>
<dbReference type="AlphaFoldDB" id="A0A2P4ZXA3"/>
<dbReference type="InterPro" id="IPR006094">
    <property type="entry name" value="Oxid_FAD_bind_N"/>
</dbReference>
<protein>
    <recommendedName>
        <fullName evidence="6">FAD-binding PCMH-type domain-containing protein</fullName>
    </recommendedName>
</protein>